<dbReference type="AlphaFoldDB" id="A0A0V0RDK2"/>
<dbReference type="EMBL" id="JYDL01000328">
    <property type="protein sequence ID" value="KRX12577.1"/>
    <property type="molecule type" value="Genomic_DNA"/>
</dbReference>
<proteinExistence type="predicted"/>
<accession>A0A0V0RDK2</accession>
<name>A0A0V0RDK2_9BILA</name>
<evidence type="ECO:0000313" key="2">
    <source>
        <dbReference type="Proteomes" id="UP000054630"/>
    </source>
</evidence>
<dbReference type="Proteomes" id="UP000054630">
    <property type="component" value="Unassembled WGS sequence"/>
</dbReference>
<gene>
    <name evidence="1" type="ORF">T07_15044</name>
</gene>
<keyword evidence="2" id="KW-1185">Reference proteome</keyword>
<organism evidence="1 2">
    <name type="scientific">Trichinella nelsoni</name>
    <dbReference type="NCBI Taxonomy" id="6336"/>
    <lineage>
        <taxon>Eukaryota</taxon>
        <taxon>Metazoa</taxon>
        <taxon>Ecdysozoa</taxon>
        <taxon>Nematoda</taxon>
        <taxon>Enoplea</taxon>
        <taxon>Dorylaimia</taxon>
        <taxon>Trichinellida</taxon>
        <taxon>Trichinellidae</taxon>
        <taxon>Trichinella</taxon>
    </lineage>
</organism>
<reference evidence="1 2" key="1">
    <citation type="submission" date="2015-01" db="EMBL/GenBank/DDBJ databases">
        <title>Evolution of Trichinella species and genotypes.</title>
        <authorList>
            <person name="Korhonen P.K."/>
            <person name="Edoardo P."/>
            <person name="Giuseppe L.R."/>
            <person name="Gasser R.B."/>
        </authorList>
    </citation>
    <scope>NUCLEOTIDE SEQUENCE [LARGE SCALE GENOMIC DNA]</scope>
    <source>
        <strain evidence="1">ISS37</strain>
    </source>
</reference>
<comment type="caution">
    <text evidence="1">The sequence shown here is derived from an EMBL/GenBank/DDBJ whole genome shotgun (WGS) entry which is preliminary data.</text>
</comment>
<dbReference type="OrthoDB" id="5919988at2759"/>
<evidence type="ECO:0000313" key="1">
    <source>
        <dbReference type="EMBL" id="KRX12577.1"/>
    </source>
</evidence>
<protein>
    <submittedName>
        <fullName evidence="1">Uncharacterized protein</fullName>
    </submittedName>
</protein>
<sequence length="145" mass="15911">MQADLDIHCSDVRLRVHSQLAEMDENLLPVGSCKKGLSVWASGVRTLDVSPSNGYPCSKFNSASSFSAKFFFLARLNCRNAIPCIVQIAAVVYAASPMTRIGSLRNILHQCSYKIDLILGQKDNRPANMTHESPDFGFACFAILV</sequence>